<name>A0A4Y9ZDD3_9AGAM</name>
<evidence type="ECO:0000256" key="1">
    <source>
        <dbReference type="SAM" id="SignalP"/>
    </source>
</evidence>
<keyword evidence="1" id="KW-0732">Signal</keyword>
<protein>
    <submittedName>
        <fullName evidence="2">Uncharacterized protein</fullName>
    </submittedName>
</protein>
<dbReference type="AlphaFoldDB" id="A0A4Y9ZDD3"/>
<keyword evidence="3" id="KW-1185">Reference proteome</keyword>
<dbReference type="Proteomes" id="UP000298327">
    <property type="component" value="Unassembled WGS sequence"/>
</dbReference>
<sequence length="224" mass="24351">MLIIRSLSIYLFAVARELNYDSEPLRAHVYAPVSSSQAAAPATTIAEVGYETSTVPTHLATGISHSCSVQQGRSTAAVPFSTPRRSSHAVPPMTMGPSPHAYAAMPLMPAPHHGLSSSLHGLNMYPANSTSGDFRTRPSCFSSRVSGRGVLRQFARIDCPPVYLAGSSTVCRIVEDAQRIRRAVKRIRPNLYTPQQLELEAPSDVEVLEKDKRFDSSYSTVLAH</sequence>
<reference evidence="2 3" key="1">
    <citation type="submission" date="2019-02" db="EMBL/GenBank/DDBJ databases">
        <title>Genome sequencing of the rare red list fungi Dentipellis fragilis.</title>
        <authorList>
            <person name="Buettner E."/>
            <person name="Kellner H."/>
        </authorList>
    </citation>
    <scope>NUCLEOTIDE SEQUENCE [LARGE SCALE GENOMIC DNA]</scope>
    <source>
        <strain evidence="2 3">DSM 105465</strain>
    </source>
</reference>
<evidence type="ECO:0000313" key="3">
    <source>
        <dbReference type="Proteomes" id="UP000298327"/>
    </source>
</evidence>
<gene>
    <name evidence="2" type="ORF">EVG20_g851</name>
</gene>
<organism evidence="2 3">
    <name type="scientific">Dentipellis fragilis</name>
    <dbReference type="NCBI Taxonomy" id="205917"/>
    <lineage>
        <taxon>Eukaryota</taxon>
        <taxon>Fungi</taxon>
        <taxon>Dikarya</taxon>
        <taxon>Basidiomycota</taxon>
        <taxon>Agaricomycotina</taxon>
        <taxon>Agaricomycetes</taxon>
        <taxon>Russulales</taxon>
        <taxon>Hericiaceae</taxon>
        <taxon>Dentipellis</taxon>
    </lineage>
</organism>
<accession>A0A4Y9ZDD3</accession>
<evidence type="ECO:0000313" key="2">
    <source>
        <dbReference type="EMBL" id="TFY72160.1"/>
    </source>
</evidence>
<proteinExistence type="predicted"/>
<dbReference type="EMBL" id="SEOQ01000023">
    <property type="protein sequence ID" value="TFY72160.1"/>
    <property type="molecule type" value="Genomic_DNA"/>
</dbReference>
<feature type="signal peptide" evidence="1">
    <location>
        <begin position="1"/>
        <end position="15"/>
    </location>
</feature>
<feature type="chain" id="PRO_5021411202" evidence="1">
    <location>
        <begin position="16"/>
        <end position="224"/>
    </location>
</feature>
<comment type="caution">
    <text evidence="2">The sequence shown here is derived from an EMBL/GenBank/DDBJ whole genome shotgun (WGS) entry which is preliminary data.</text>
</comment>